<comment type="caution">
    <text evidence="4">The sequence shown here is derived from an EMBL/GenBank/DDBJ whole genome shotgun (WGS) entry which is preliminary data.</text>
</comment>
<dbReference type="Proteomes" id="UP000483018">
    <property type="component" value="Unassembled WGS sequence"/>
</dbReference>
<dbReference type="GO" id="GO:0016020">
    <property type="term" value="C:membrane"/>
    <property type="evidence" value="ECO:0007669"/>
    <property type="project" value="InterPro"/>
</dbReference>
<dbReference type="InterPro" id="IPR004995">
    <property type="entry name" value="Spore_Ger"/>
</dbReference>
<dbReference type="OrthoDB" id="1726708at2"/>
<gene>
    <name evidence="4" type="ORF">GND95_00025</name>
</gene>
<comment type="similarity">
    <text evidence="1">Belongs to the GerABKA family.</text>
</comment>
<dbReference type="PIRSF" id="PIRSF005690">
    <property type="entry name" value="GerBA"/>
    <property type="match status" value="1"/>
</dbReference>
<feature type="transmembrane region" description="Helical" evidence="3">
    <location>
        <begin position="420"/>
        <end position="445"/>
    </location>
</feature>
<evidence type="ECO:0000256" key="2">
    <source>
        <dbReference type="ARBA" id="ARBA00023136"/>
    </source>
</evidence>
<evidence type="ECO:0000313" key="4">
    <source>
        <dbReference type="EMBL" id="KAE9636858.1"/>
    </source>
</evidence>
<dbReference type="EMBL" id="WSLF01000001">
    <property type="protein sequence ID" value="KAE9636858.1"/>
    <property type="molecule type" value="Genomic_DNA"/>
</dbReference>
<evidence type="ECO:0000313" key="5">
    <source>
        <dbReference type="Proteomes" id="UP000483018"/>
    </source>
</evidence>
<organism evidence="4 5">
    <name type="scientific">Defluviitalea raffinosedens</name>
    <dbReference type="NCBI Taxonomy" id="1450156"/>
    <lineage>
        <taxon>Bacteria</taxon>
        <taxon>Bacillati</taxon>
        <taxon>Bacillota</taxon>
        <taxon>Clostridia</taxon>
        <taxon>Lachnospirales</taxon>
        <taxon>Defluviitaleaceae</taxon>
        <taxon>Defluviitalea</taxon>
    </lineage>
</organism>
<sequence>MYNSCSSDILLTTSLEDNISVFNQIFRNDFTFITRKFQNNYSPSVKCCILYFEGMADTKVLNENVIEPILSNHFMGEISSSNLIDELQYKIILSSDIKSSNDLQTILNALMDGDTILLAEGYDQALIISSKAWPSRSIDEPESAQVVRGPREGFVESILTNISLVRRKIKNPNLKFIVRELGAQTHTKICISYIEGIADENVLNELGRRLDQIEIDGILDSGYIQEFIKDAPYSPFETVGSSERPDIIAGKLLEGRVAIFVDGSPFVLTVPYIMIESFQANEDYYNNYLFSSFNRLLRAVSGLLSISIPGLYLAISTYHQEMLPTSLLISIAASRQKVPFPTVVSLFVMLTIFDILREVGTRIPTPIGQTINIVGTLVLGEAAVDANLVSAPVIIVTALTSITKLINIHLLGPIILLRTLLLFAASFLGIYGFILGYLAIILHLMSLRSFGVPYMLNTTRIKDQNGKDAWIRAPWWIMSLRPKIIGKKNLRRQPLKNSRRK</sequence>
<evidence type="ECO:0000256" key="3">
    <source>
        <dbReference type="SAM" id="Phobius"/>
    </source>
</evidence>
<protein>
    <submittedName>
        <fullName evidence="4">Spore germination protein</fullName>
    </submittedName>
</protein>
<keyword evidence="5" id="KW-1185">Reference proteome</keyword>
<dbReference type="PANTHER" id="PTHR22550:SF5">
    <property type="entry name" value="LEUCINE ZIPPER PROTEIN 4"/>
    <property type="match status" value="1"/>
</dbReference>
<keyword evidence="3" id="KW-1133">Transmembrane helix</keyword>
<proteinExistence type="inferred from homology"/>
<evidence type="ECO:0000256" key="1">
    <source>
        <dbReference type="ARBA" id="ARBA00005278"/>
    </source>
</evidence>
<dbReference type="InterPro" id="IPR050768">
    <property type="entry name" value="UPF0353/GerABKA_families"/>
</dbReference>
<keyword evidence="2 3" id="KW-0472">Membrane</keyword>
<name>A0A7C8HFY7_9FIRM</name>
<dbReference type="AlphaFoldDB" id="A0A7C8HFY7"/>
<keyword evidence="3" id="KW-0812">Transmembrane</keyword>
<reference evidence="4 5" key="1">
    <citation type="submission" date="2019-12" db="EMBL/GenBank/DDBJ databases">
        <title>Defluviitalea raffinosedens, isolated from a biogas fermenter, genome sequencing and characterization.</title>
        <authorList>
            <person name="Rettenmaier R."/>
            <person name="Schneider M."/>
            <person name="Neuhaus K."/>
            <person name="Liebl W."/>
            <person name="Zverlov V."/>
        </authorList>
    </citation>
    <scope>NUCLEOTIDE SEQUENCE [LARGE SCALE GENOMIC DNA]</scope>
    <source>
        <strain evidence="4 5">249c-K6</strain>
    </source>
</reference>
<dbReference type="GO" id="GO:0009847">
    <property type="term" value="P:spore germination"/>
    <property type="evidence" value="ECO:0007669"/>
    <property type="project" value="InterPro"/>
</dbReference>
<dbReference type="PANTHER" id="PTHR22550">
    <property type="entry name" value="SPORE GERMINATION PROTEIN"/>
    <property type="match status" value="1"/>
</dbReference>
<dbReference type="Pfam" id="PF03323">
    <property type="entry name" value="GerA"/>
    <property type="match status" value="1"/>
</dbReference>
<dbReference type="RefSeq" id="WP_158738778.1">
    <property type="nucleotide sequence ID" value="NZ_JAFBEP010000015.1"/>
</dbReference>
<accession>A0A7C8HFY7</accession>